<dbReference type="AlphaFoldDB" id="A0A2P8D8C9"/>
<reference evidence="1 2" key="1">
    <citation type="submission" date="2018-03" db="EMBL/GenBank/DDBJ databases">
        <title>Genomic Encyclopedia of Type Strains, Phase III (KMG-III): the genomes of soil and plant-associated and newly described type strains.</title>
        <authorList>
            <person name="Whitman W."/>
        </authorList>
    </citation>
    <scope>NUCLEOTIDE SEQUENCE [LARGE SCALE GENOMIC DNA]</scope>
    <source>
        <strain evidence="1 2">CGMCC 1.12700</strain>
    </source>
</reference>
<dbReference type="RefSeq" id="WP_106522481.1">
    <property type="nucleotide sequence ID" value="NZ_PYGD01000002.1"/>
</dbReference>
<name>A0A2P8D8C9_9BACT</name>
<organism evidence="1 2">
    <name type="scientific">Taibaiella chishuiensis</name>
    <dbReference type="NCBI Taxonomy" id="1434707"/>
    <lineage>
        <taxon>Bacteria</taxon>
        <taxon>Pseudomonadati</taxon>
        <taxon>Bacteroidota</taxon>
        <taxon>Chitinophagia</taxon>
        <taxon>Chitinophagales</taxon>
        <taxon>Chitinophagaceae</taxon>
        <taxon>Taibaiella</taxon>
    </lineage>
</organism>
<dbReference type="OrthoDB" id="740753at2"/>
<keyword evidence="2" id="KW-1185">Reference proteome</keyword>
<sequence length="363" mass="42202">MNHNLYQVRPLSAPGWLQRLLQQAPRDNAVIEVNNLLATRDILHIQRSDIQQIESRYRLRLNKEYLRNMEEFYAVYLNRCINDKMPGPLESRPLQHLQSILALDEASARQLQLKLGEEAYRSAFHKTIEDGRLTADKERFLAGLAGSLRLPQELTENISSALRRSFVETYIRKMIADQRVSPQEERELESISQSLRVHITLNEQTREQIRKLKSYWAIEHQALPVIQPGIVLSLTETCHMHIPNVRWHELRQERVRTSYTGFSGRIKIAKGFYLNSGTRSTQHYTVDTMKHIDTGTLYLTNKRILFTGQKKNSHIRLDKILAINPYTDGVEIGKDAGKSPVLQIGRDADLFCMMLERLLHERR</sequence>
<gene>
    <name evidence="1" type="ORF">B0I18_102454</name>
</gene>
<evidence type="ECO:0000313" key="1">
    <source>
        <dbReference type="EMBL" id="PSK93484.1"/>
    </source>
</evidence>
<protein>
    <submittedName>
        <fullName evidence="1">Uncharacterized protein</fullName>
    </submittedName>
</protein>
<comment type="caution">
    <text evidence="1">The sequence shown here is derived from an EMBL/GenBank/DDBJ whole genome shotgun (WGS) entry which is preliminary data.</text>
</comment>
<evidence type="ECO:0000313" key="2">
    <source>
        <dbReference type="Proteomes" id="UP000240572"/>
    </source>
</evidence>
<proteinExistence type="predicted"/>
<accession>A0A2P8D8C9</accession>
<dbReference type="Proteomes" id="UP000240572">
    <property type="component" value="Unassembled WGS sequence"/>
</dbReference>
<dbReference type="EMBL" id="PYGD01000002">
    <property type="protein sequence ID" value="PSK93484.1"/>
    <property type="molecule type" value="Genomic_DNA"/>
</dbReference>